<name>A0A0S2I5F0_9BACT</name>
<dbReference type="PANTHER" id="PTHR37164:SF1">
    <property type="entry name" value="BACTERIOHEMERYTHRIN"/>
    <property type="match status" value="1"/>
</dbReference>
<dbReference type="GO" id="GO:0005344">
    <property type="term" value="F:oxygen carrier activity"/>
    <property type="evidence" value="ECO:0007669"/>
    <property type="project" value="UniProtKB-KW"/>
</dbReference>
<dbReference type="InterPro" id="IPR035938">
    <property type="entry name" value="Hemerythrin-like_sf"/>
</dbReference>
<dbReference type="RefSeq" id="WP_057954715.1">
    <property type="nucleotide sequence ID" value="NZ_CP013118.1"/>
</dbReference>
<dbReference type="GO" id="GO:0046872">
    <property type="term" value="F:metal ion binding"/>
    <property type="evidence" value="ECO:0007669"/>
    <property type="project" value="UniProtKB-KW"/>
</dbReference>
<dbReference type="InterPro" id="IPR016131">
    <property type="entry name" value="Haemerythrin_Fe_BS"/>
</dbReference>
<dbReference type="STRING" id="1307839.L21SP5_03861"/>
<feature type="coiled-coil region" evidence="5">
    <location>
        <begin position="74"/>
        <end position="105"/>
    </location>
</feature>
<dbReference type="Gene3D" id="1.20.120.50">
    <property type="entry name" value="Hemerythrin-like"/>
    <property type="match status" value="1"/>
</dbReference>
<feature type="domain" description="Hemerythrin-like" evidence="6">
    <location>
        <begin position="14"/>
        <end position="125"/>
    </location>
</feature>
<evidence type="ECO:0000256" key="1">
    <source>
        <dbReference type="ARBA" id="ARBA00010587"/>
    </source>
</evidence>
<dbReference type="SUPFAM" id="SSF47188">
    <property type="entry name" value="Hemerythrin-like"/>
    <property type="match status" value="1"/>
</dbReference>
<dbReference type="InterPro" id="IPR050669">
    <property type="entry name" value="Hemerythrin"/>
</dbReference>
<keyword evidence="5" id="KW-0175">Coiled coil</keyword>
<dbReference type="PANTHER" id="PTHR37164">
    <property type="entry name" value="BACTERIOHEMERYTHRIN"/>
    <property type="match status" value="1"/>
</dbReference>
<dbReference type="NCBIfam" id="NF033749">
    <property type="entry name" value="bact_hemeryth"/>
    <property type="match status" value="1"/>
</dbReference>
<dbReference type="CDD" id="cd12107">
    <property type="entry name" value="Hemerythrin"/>
    <property type="match status" value="1"/>
</dbReference>
<dbReference type="Proteomes" id="UP000064893">
    <property type="component" value="Chromosome"/>
</dbReference>
<dbReference type="Pfam" id="PF01814">
    <property type="entry name" value="Hemerythrin"/>
    <property type="match status" value="1"/>
</dbReference>
<keyword evidence="8" id="KW-1185">Reference proteome</keyword>
<comment type="similarity">
    <text evidence="1">Belongs to the hemerythrin family.</text>
</comment>
<keyword evidence="3" id="KW-0479">Metal-binding</keyword>
<dbReference type="OrthoDB" id="9797092at2"/>
<keyword evidence="2" id="KW-0813">Transport</keyword>
<evidence type="ECO:0000256" key="3">
    <source>
        <dbReference type="ARBA" id="ARBA00022723"/>
    </source>
</evidence>
<dbReference type="InterPro" id="IPR012312">
    <property type="entry name" value="Hemerythrin-like"/>
</dbReference>
<evidence type="ECO:0000313" key="8">
    <source>
        <dbReference type="Proteomes" id="UP000064893"/>
    </source>
</evidence>
<proteinExistence type="inferred from homology"/>
<protein>
    <submittedName>
        <fullName evidence="7">McHr</fullName>
    </submittedName>
</protein>
<evidence type="ECO:0000256" key="4">
    <source>
        <dbReference type="ARBA" id="ARBA00023004"/>
    </source>
</evidence>
<reference evidence="7 8" key="1">
    <citation type="submission" date="2015-11" db="EMBL/GenBank/DDBJ databases">
        <title>Description and complete genome sequence of a novel strain predominating in hypersaline microbial mats and representing a new family of the Bacteriodetes phylum.</title>
        <authorList>
            <person name="Spring S."/>
            <person name="Bunk B."/>
            <person name="Sproer C."/>
            <person name="Klenk H.-P."/>
        </authorList>
    </citation>
    <scope>NUCLEOTIDE SEQUENCE [LARGE SCALE GENOMIC DNA]</scope>
    <source>
        <strain evidence="7 8">L21-Spi-D4</strain>
    </source>
</reference>
<keyword evidence="2" id="KW-0561">Oxygen transport</keyword>
<evidence type="ECO:0000256" key="5">
    <source>
        <dbReference type="SAM" id="Coils"/>
    </source>
</evidence>
<dbReference type="InterPro" id="IPR012827">
    <property type="entry name" value="Hemerythrin_metal-bd"/>
</dbReference>
<keyword evidence="4" id="KW-0408">Iron</keyword>
<dbReference type="NCBIfam" id="TIGR02481">
    <property type="entry name" value="hemeryth_dom"/>
    <property type="match status" value="1"/>
</dbReference>
<gene>
    <name evidence="7" type="ORF">L21SP5_03861</name>
</gene>
<organism evidence="7 8">
    <name type="scientific">Salinivirga cyanobacteriivorans</name>
    <dbReference type="NCBI Taxonomy" id="1307839"/>
    <lineage>
        <taxon>Bacteria</taxon>
        <taxon>Pseudomonadati</taxon>
        <taxon>Bacteroidota</taxon>
        <taxon>Bacteroidia</taxon>
        <taxon>Bacteroidales</taxon>
        <taxon>Salinivirgaceae</taxon>
        <taxon>Salinivirga</taxon>
    </lineage>
</organism>
<dbReference type="AlphaFoldDB" id="A0A0S2I5F0"/>
<dbReference type="KEGG" id="blq:L21SP5_03861"/>
<evidence type="ECO:0000256" key="2">
    <source>
        <dbReference type="ARBA" id="ARBA00022621"/>
    </source>
</evidence>
<accession>A0A0S2I5F0</accession>
<dbReference type="PROSITE" id="PS00550">
    <property type="entry name" value="HEMERYTHRINS"/>
    <property type="match status" value="1"/>
</dbReference>
<dbReference type="EMBL" id="CP013118">
    <property type="protein sequence ID" value="ALO17453.1"/>
    <property type="molecule type" value="Genomic_DNA"/>
</dbReference>
<sequence>MALFEWEPRYSVHIDEFDEHHQKLLALLRKLHQSMLDGQGKQVVGTILDDLKSYTQYHFGAEEEKMGKLGYPKVTEHKNQHKVLIDQLDELIKDYKADKREITTDTYRFLNNWLTKHIMSADKQYTAFFKDKGM</sequence>
<evidence type="ECO:0000259" key="6">
    <source>
        <dbReference type="Pfam" id="PF01814"/>
    </source>
</evidence>
<evidence type="ECO:0000313" key="7">
    <source>
        <dbReference type="EMBL" id="ALO17453.1"/>
    </source>
</evidence>